<sequence>MQETVTYVEMTDRAQLNPAAPVPGLLLEPLDRTSPLIPDVMSRVGAPHGWKSAHRTPDEWQAWLAANPRRAFALLTYESEPAGIVACDPHDHEVEIETFGLLPDFVGKGLGGRALTLAVQRAWELSPTATRVWLHTSSLDHPSALPNYHRRGFRTFKTEPGTRSWPVRHFSQANPKGEGQGDVPALLRRVADSLEQLGPIEVQDLILHEEITEDGPWASLTVYYHPASSIDL</sequence>
<feature type="domain" description="N-acetyltransferase" evidence="1">
    <location>
        <begin position="25"/>
        <end position="174"/>
    </location>
</feature>
<dbReference type="EMBL" id="CP053892">
    <property type="protein sequence ID" value="QKG23136.1"/>
    <property type="molecule type" value="Genomic_DNA"/>
</dbReference>
<keyword evidence="3" id="KW-1185">Reference proteome</keyword>
<dbReference type="Pfam" id="PF00583">
    <property type="entry name" value="Acetyltransf_1"/>
    <property type="match status" value="1"/>
</dbReference>
<dbReference type="Gene3D" id="3.40.630.30">
    <property type="match status" value="1"/>
</dbReference>
<evidence type="ECO:0000259" key="1">
    <source>
        <dbReference type="PROSITE" id="PS51186"/>
    </source>
</evidence>
<reference evidence="2 3" key="1">
    <citation type="submission" date="2020-05" db="EMBL/GenBank/DDBJ databases">
        <title>Actinomadura verrucosospora NRRL-B18236 (PFL_A860) Genome sequencing and assembly.</title>
        <authorList>
            <person name="Samborskyy M."/>
        </authorList>
    </citation>
    <scope>NUCLEOTIDE SEQUENCE [LARGE SCALE GENOMIC DNA]</scope>
    <source>
        <strain evidence="2 3">NRRL:B18236</strain>
    </source>
</reference>
<name>A0A7D3VZW4_ACTVE</name>
<dbReference type="InterPro" id="IPR000182">
    <property type="entry name" value="GNAT_dom"/>
</dbReference>
<gene>
    <name evidence="2" type="ORF">ACTIVE_4777</name>
</gene>
<dbReference type="SUPFAM" id="SSF55729">
    <property type="entry name" value="Acyl-CoA N-acyltransferases (Nat)"/>
    <property type="match status" value="1"/>
</dbReference>
<evidence type="ECO:0000313" key="2">
    <source>
        <dbReference type="EMBL" id="QKG23136.1"/>
    </source>
</evidence>
<dbReference type="RefSeq" id="WP_173097140.1">
    <property type="nucleotide sequence ID" value="NZ_CP053892.1"/>
</dbReference>
<organism evidence="2 3">
    <name type="scientific">Actinomadura verrucosospora</name>
    <dbReference type="NCBI Taxonomy" id="46165"/>
    <lineage>
        <taxon>Bacteria</taxon>
        <taxon>Bacillati</taxon>
        <taxon>Actinomycetota</taxon>
        <taxon>Actinomycetes</taxon>
        <taxon>Streptosporangiales</taxon>
        <taxon>Thermomonosporaceae</taxon>
        <taxon>Actinomadura</taxon>
    </lineage>
</organism>
<evidence type="ECO:0000313" key="3">
    <source>
        <dbReference type="Proteomes" id="UP000501240"/>
    </source>
</evidence>
<dbReference type="InterPro" id="IPR016181">
    <property type="entry name" value="Acyl_CoA_acyltransferase"/>
</dbReference>
<protein>
    <recommendedName>
        <fullName evidence="1">N-acetyltransferase domain-containing protein</fullName>
    </recommendedName>
</protein>
<dbReference type="Proteomes" id="UP000501240">
    <property type="component" value="Chromosome"/>
</dbReference>
<dbReference type="PROSITE" id="PS51186">
    <property type="entry name" value="GNAT"/>
    <property type="match status" value="1"/>
</dbReference>
<accession>A0A7D3VZW4</accession>
<dbReference type="AlphaFoldDB" id="A0A7D3VZW4"/>
<dbReference type="GO" id="GO:0016747">
    <property type="term" value="F:acyltransferase activity, transferring groups other than amino-acyl groups"/>
    <property type="evidence" value="ECO:0007669"/>
    <property type="project" value="InterPro"/>
</dbReference>
<proteinExistence type="predicted"/>
<dbReference type="CDD" id="cd04301">
    <property type="entry name" value="NAT_SF"/>
    <property type="match status" value="1"/>
</dbReference>